<dbReference type="InterPro" id="IPR013087">
    <property type="entry name" value="Znf_C2H2_type"/>
</dbReference>
<evidence type="ECO:0000313" key="10">
    <source>
        <dbReference type="EMBL" id="CAC5396776.1"/>
    </source>
</evidence>
<name>A0A6J8CMP7_MYTCO</name>
<evidence type="ECO:0000256" key="5">
    <source>
        <dbReference type="ARBA" id="ARBA00022833"/>
    </source>
</evidence>
<dbReference type="GO" id="GO:0000981">
    <property type="term" value="F:DNA-binding transcription factor activity, RNA polymerase II-specific"/>
    <property type="evidence" value="ECO:0007669"/>
    <property type="project" value="TreeGrafter"/>
</dbReference>
<evidence type="ECO:0000256" key="8">
    <source>
        <dbReference type="SAM" id="MobiDB-lite"/>
    </source>
</evidence>
<dbReference type="SUPFAM" id="SSF57667">
    <property type="entry name" value="beta-beta-alpha zinc fingers"/>
    <property type="match status" value="1"/>
</dbReference>
<evidence type="ECO:0000256" key="6">
    <source>
        <dbReference type="ARBA" id="ARBA00023242"/>
    </source>
</evidence>
<feature type="compositionally biased region" description="Basic and acidic residues" evidence="8">
    <location>
        <begin position="292"/>
        <end position="303"/>
    </location>
</feature>
<feature type="compositionally biased region" description="Basic and acidic residues" evidence="8">
    <location>
        <begin position="13"/>
        <end position="22"/>
    </location>
</feature>
<feature type="region of interest" description="Disordered" evidence="8">
    <location>
        <begin position="290"/>
        <end position="309"/>
    </location>
</feature>
<dbReference type="InterPro" id="IPR036236">
    <property type="entry name" value="Znf_C2H2_sf"/>
</dbReference>
<organism evidence="10 11">
    <name type="scientific">Mytilus coruscus</name>
    <name type="common">Sea mussel</name>
    <dbReference type="NCBI Taxonomy" id="42192"/>
    <lineage>
        <taxon>Eukaryota</taxon>
        <taxon>Metazoa</taxon>
        <taxon>Spiralia</taxon>
        <taxon>Lophotrochozoa</taxon>
        <taxon>Mollusca</taxon>
        <taxon>Bivalvia</taxon>
        <taxon>Autobranchia</taxon>
        <taxon>Pteriomorphia</taxon>
        <taxon>Mytilida</taxon>
        <taxon>Mytiloidea</taxon>
        <taxon>Mytilidae</taxon>
        <taxon>Mytilinae</taxon>
        <taxon>Mytilus</taxon>
    </lineage>
</organism>
<dbReference type="InterPro" id="IPR050527">
    <property type="entry name" value="Snail/Krueppel_Znf"/>
</dbReference>
<gene>
    <name evidence="10" type="ORF">MCOR_31289</name>
</gene>
<dbReference type="PROSITE" id="PS00028">
    <property type="entry name" value="ZINC_FINGER_C2H2_1"/>
    <property type="match status" value="2"/>
</dbReference>
<reference evidence="10 11" key="1">
    <citation type="submission" date="2020-06" db="EMBL/GenBank/DDBJ databases">
        <authorList>
            <person name="Li R."/>
            <person name="Bekaert M."/>
        </authorList>
    </citation>
    <scope>NUCLEOTIDE SEQUENCE [LARGE SCALE GENOMIC DNA]</scope>
    <source>
        <strain evidence="11">wild</strain>
    </source>
</reference>
<evidence type="ECO:0000256" key="2">
    <source>
        <dbReference type="ARBA" id="ARBA00022723"/>
    </source>
</evidence>
<dbReference type="PROSITE" id="PS50157">
    <property type="entry name" value="ZINC_FINGER_C2H2_2"/>
    <property type="match status" value="2"/>
</dbReference>
<feature type="domain" description="C2H2-type" evidence="9">
    <location>
        <begin position="591"/>
        <end position="618"/>
    </location>
</feature>
<evidence type="ECO:0000256" key="3">
    <source>
        <dbReference type="ARBA" id="ARBA00022737"/>
    </source>
</evidence>
<feature type="region of interest" description="Disordered" evidence="8">
    <location>
        <begin position="134"/>
        <end position="174"/>
    </location>
</feature>
<dbReference type="GO" id="GO:0005634">
    <property type="term" value="C:nucleus"/>
    <property type="evidence" value="ECO:0007669"/>
    <property type="project" value="UniProtKB-SubCell"/>
</dbReference>
<feature type="compositionally biased region" description="Basic and acidic residues" evidence="8">
    <location>
        <begin position="145"/>
        <end position="154"/>
    </location>
</feature>
<feature type="compositionally biased region" description="Polar residues" evidence="8">
    <location>
        <begin position="50"/>
        <end position="68"/>
    </location>
</feature>
<protein>
    <submittedName>
        <fullName evidence="10">KRAB</fullName>
    </submittedName>
</protein>
<dbReference type="EMBL" id="CACVKT020005646">
    <property type="protein sequence ID" value="CAC5396776.1"/>
    <property type="molecule type" value="Genomic_DNA"/>
</dbReference>
<keyword evidence="4 7" id="KW-0863">Zinc-finger</keyword>
<dbReference type="OrthoDB" id="10517905at2759"/>
<keyword evidence="3" id="KW-0677">Repeat</keyword>
<evidence type="ECO:0000256" key="1">
    <source>
        <dbReference type="ARBA" id="ARBA00004123"/>
    </source>
</evidence>
<dbReference type="Proteomes" id="UP000507470">
    <property type="component" value="Unassembled WGS sequence"/>
</dbReference>
<evidence type="ECO:0000256" key="7">
    <source>
        <dbReference type="PROSITE-ProRule" id="PRU00042"/>
    </source>
</evidence>
<dbReference type="AlphaFoldDB" id="A0A6J8CMP7"/>
<sequence>MELSLQEDNLQNNEDRSSDEIKVEGEILTWDTLWFEVGSSDEQNEDNKETVNTNSETPSSETASSDQVICSTEIKNDDASPSILNKIDDQNIGEEVAAVTTKGTSIEIPDDDMISEAKRTTGIRDEVIGSSLISKDCATNQDTSGRTRKEKDNTEDQISSRKKSKGNKKVNVSYKKPQCETSGASIKYKQNVNKHEIKVISTSERRHVEKMFDSTLWDTSTSRIKKKPKVIEKQTITTKNQHLEETNKDNQKDTSQNCPCNELTDCTTETSTTCIKKKTQIIEIQTITTDSQHVEERNKENQKDASQNLRCNELPDSTIGITDNTLNDLLSEIKINVPCRLTDEQFNRMHSTTKSRSNSENIEDSQIQQTFRLMKDQFNNLNSVTRHNNESDQLDDHYDSENVTLMLKRNSESNCQQMERSCDQGDVSCQYSRKENTHIINVNPHIKKCNVVLKDTQYSRKDSAKIINVNPHIKKCSVVLKDTQYRRKDSSKIIKVNPHIKECYVVIKDVRKGNELTENRASNQSTTLTKRVVNVCNDLNEGGLNVNCLRANNIDTKEKKPNNCLRSCRSRLELNKQKQKGQKLNKQRQQNFCIPCRKEFKCKSLFKEHQKKHTDESLYSCNVCCKKFKKSRCLKQHTLIHSRVRTKIQKQKTTHWCFPCGKEYKRMSALKIIRKCIQMKDLIPAAYVLKNLRGCLI</sequence>
<dbReference type="SMART" id="SM00355">
    <property type="entry name" value="ZnF_C2H2"/>
    <property type="match status" value="2"/>
</dbReference>
<dbReference type="Gene3D" id="3.30.160.60">
    <property type="entry name" value="Classic Zinc Finger"/>
    <property type="match status" value="1"/>
</dbReference>
<dbReference type="GO" id="GO:0000978">
    <property type="term" value="F:RNA polymerase II cis-regulatory region sequence-specific DNA binding"/>
    <property type="evidence" value="ECO:0007669"/>
    <property type="project" value="TreeGrafter"/>
</dbReference>
<keyword evidence="11" id="KW-1185">Reference proteome</keyword>
<feature type="domain" description="C2H2-type" evidence="9">
    <location>
        <begin position="619"/>
        <end position="646"/>
    </location>
</feature>
<evidence type="ECO:0000259" key="9">
    <source>
        <dbReference type="PROSITE" id="PS50157"/>
    </source>
</evidence>
<keyword evidence="6" id="KW-0539">Nucleus</keyword>
<evidence type="ECO:0000313" key="11">
    <source>
        <dbReference type="Proteomes" id="UP000507470"/>
    </source>
</evidence>
<comment type="subcellular location">
    <subcellularLocation>
        <location evidence="1">Nucleus</location>
    </subcellularLocation>
</comment>
<dbReference type="GO" id="GO:0008270">
    <property type="term" value="F:zinc ion binding"/>
    <property type="evidence" value="ECO:0007669"/>
    <property type="project" value="UniProtKB-KW"/>
</dbReference>
<proteinExistence type="predicted"/>
<feature type="compositionally biased region" description="Polar residues" evidence="8">
    <location>
        <begin position="134"/>
        <end position="144"/>
    </location>
</feature>
<feature type="compositionally biased region" description="Polar residues" evidence="8">
    <location>
        <begin position="1"/>
        <end position="12"/>
    </location>
</feature>
<keyword evidence="2" id="KW-0479">Metal-binding</keyword>
<dbReference type="PANTHER" id="PTHR24388:SF54">
    <property type="entry name" value="PROTEIN ESCARGOT"/>
    <property type="match status" value="1"/>
</dbReference>
<feature type="region of interest" description="Disordered" evidence="8">
    <location>
        <begin position="1"/>
        <end position="22"/>
    </location>
</feature>
<feature type="region of interest" description="Disordered" evidence="8">
    <location>
        <begin position="37"/>
        <end position="68"/>
    </location>
</feature>
<evidence type="ECO:0000256" key="4">
    <source>
        <dbReference type="ARBA" id="ARBA00022771"/>
    </source>
</evidence>
<keyword evidence="5" id="KW-0862">Zinc</keyword>
<accession>A0A6J8CMP7</accession>
<dbReference type="PANTHER" id="PTHR24388">
    <property type="entry name" value="ZINC FINGER PROTEIN"/>
    <property type="match status" value="1"/>
</dbReference>